<dbReference type="EC" id="2.3.2.5" evidence="4"/>
<evidence type="ECO:0000256" key="6">
    <source>
        <dbReference type="ARBA" id="ARBA00022525"/>
    </source>
</evidence>
<evidence type="ECO:0000256" key="4">
    <source>
        <dbReference type="ARBA" id="ARBA00012012"/>
    </source>
</evidence>
<evidence type="ECO:0000256" key="12">
    <source>
        <dbReference type="SAM" id="SignalP"/>
    </source>
</evidence>
<comment type="subcellular location">
    <subcellularLocation>
        <location evidence="2">Secreted</location>
    </subcellularLocation>
</comment>
<dbReference type="GO" id="GO:0016603">
    <property type="term" value="F:glutaminyl-peptide cyclotransferase activity"/>
    <property type="evidence" value="ECO:0007669"/>
    <property type="project" value="UniProtKB-EC"/>
</dbReference>
<evidence type="ECO:0000259" key="13">
    <source>
        <dbReference type="Pfam" id="PF04389"/>
    </source>
</evidence>
<dbReference type="InterPro" id="IPR037457">
    <property type="entry name" value="M28_QC"/>
</dbReference>
<evidence type="ECO:0000256" key="5">
    <source>
        <dbReference type="ARBA" id="ARBA00016861"/>
    </source>
</evidence>
<feature type="chain" id="PRO_5013348414" description="Glutaminyl-peptide cyclotransferase" evidence="12">
    <location>
        <begin position="25"/>
        <end position="386"/>
    </location>
</feature>
<comment type="catalytic activity">
    <reaction evidence="1">
        <text>N-terminal L-glutaminyl-[peptide] = N-terminal 5-oxo-L-prolyl-[peptide] + NH4(+)</text>
        <dbReference type="Rhea" id="RHEA:23652"/>
        <dbReference type="Rhea" id="RHEA-COMP:11736"/>
        <dbReference type="Rhea" id="RHEA-COMP:11846"/>
        <dbReference type="ChEBI" id="CHEBI:28938"/>
        <dbReference type="ChEBI" id="CHEBI:64722"/>
        <dbReference type="ChEBI" id="CHEBI:87215"/>
        <dbReference type="EC" id="2.3.2.5"/>
    </reaction>
</comment>
<dbReference type="InterPro" id="IPR040234">
    <property type="entry name" value="QC/QCL"/>
</dbReference>
<dbReference type="GO" id="GO:0008270">
    <property type="term" value="F:zinc ion binding"/>
    <property type="evidence" value="ECO:0007669"/>
    <property type="project" value="TreeGrafter"/>
</dbReference>
<organism evidence="14 15">
    <name type="scientific">Onchocerca flexuosa</name>
    <dbReference type="NCBI Taxonomy" id="387005"/>
    <lineage>
        <taxon>Eukaryota</taxon>
        <taxon>Metazoa</taxon>
        <taxon>Ecdysozoa</taxon>
        <taxon>Nematoda</taxon>
        <taxon>Chromadorea</taxon>
        <taxon>Rhabditida</taxon>
        <taxon>Spirurina</taxon>
        <taxon>Spiruromorpha</taxon>
        <taxon>Filarioidea</taxon>
        <taxon>Onchocercidae</taxon>
        <taxon>Onchocerca</taxon>
    </lineage>
</organism>
<dbReference type="OrthoDB" id="3907302at2759"/>
<dbReference type="Proteomes" id="UP000242913">
    <property type="component" value="Unassembled WGS sequence"/>
</dbReference>
<dbReference type="AlphaFoldDB" id="A0A238BV81"/>
<keyword evidence="8" id="KW-0479">Metal-binding</keyword>
<evidence type="ECO:0000256" key="2">
    <source>
        <dbReference type="ARBA" id="ARBA00004613"/>
    </source>
</evidence>
<comment type="similarity">
    <text evidence="3">Belongs to the glutaminyl-peptide cyclotransferase family.</text>
</comment>
<proteinExistence type="inferred from homology"/>
<keyword evidence="6" id="KW-0964">Secreted</keyword>
<feature type="signal peptide" evidence="12">
    <location>
        <begin position="1"/>
        <end position="24"/>
    </location>
</feature>
<name>A0A238BV81_9BILA</name>
<dbReference type="EMBL" id="KZ270001">
    <property type="protein sequence ID" value="OZC08894.1"/>
    <property type="molecule type" value="Genomic_DNA"/>
</dbReference>
<dbReference type="SUPFAM" id="SSF53187">
    <property type="entry name" value="Zn-dependent exopeptidases"/>
    <property type="match status" value="1"/>
</dbReference>
<dbReference type="PANTHER" id="PTHR12283">
    <property type="entry name" value="GLUTAMINYL-PEPTIDE CYCLOTRANSFERASE"/>
    <property type="match status" value="1"/>
</dbReference>
<feature type="domain" description="Peptidase M28" evidence="13">
    <location>
        <begin position="153"/>
        <end position="377"/>
    </location>
</feature>
<evidence type="ECO:0000256" key="8">
    <source>
        <dbReference type="ARBA" id="ARBA00022723"/>
    </source>
</evidence>
<dbReference type="GO" id="GO:0005576">
    <property type="term" value="C:extracellular region"/>
    <property type="evidence" value="ECO:0007669"/>
    <property type="project" value="UniProtKB-SubCell"/>
</dbReference>
<keyword evidence="12" id="KW-0732">Signal</keyword>
<evidence type="ECO:0000256" key="11">
    <source>
        <dbReference type="ARBA" id="ARBA00023315"/>
    </source>
</evidence>
<evidence type="ECO:0000256" key="10">
    <source>
        <dbReference type="ARBA" id="ARBA00023157"/>
    </source>
</evidence>
<dbReference type="Pfam" id="PF04389">
    <property type="entry name" value="Peptidase_M28"/>
    <property type="match status" value="1"/>
</dbReference>
<dbReference type="PANTHER" id="PTHR12283:SF6">
    <property type="entry name" value="GLUTAMINYL-PEPTIDE CYCLOTRANSFERASE-RELATED"/>
    <property type="match status" value="1"/>
</dbReference>
<evidence type="ECO:0000256" key="3">
    <source>
        <dbReference type="ARBA" id="ARBA00006014"/>
    </source>
</evidence>
<sequence length="386" mass="44855">MIFVSFHFLELPFLLYFILNQCDARTHWRQSWSLMKLKLSCLSDFFKAGNFQEFNLMQMLNPFQQEHDLLDVVNKEKLQWSRSSLKRFCLMNNERKFRELLNPILVPRIVGTESHDEVAEYLSRTLSALNFTTEWDSFEEATPHGKKPFKTLIATHDPSIHRRLVLACHYDSKILKEGIFIGATDSAVPCAMLLEMARTLGPLLPYRKKRSVTLQLIFFDGEEALEVWSETDSLYGSRHLALKWSQEYFMNASQSFFGITKEIDRIDLFILLDLLGAPNPAFYYFNGLSSESSFLEMMDIEAELKKIGCLHPLPTIFRSQRVYSRIEDDHIPFLNLNVPILHLIPLPFPDVWHKTSDNASVLNYETIDNLNSILRVFVSKYHGLVA</sequence>
<evidence type="ECO:0000256" key="9">
    <source>
        <dbReference type="ARBA" id="ARBA00022833"/>
    </source>
</evidence>
<keyword evidence="7" id="KW-0808">Transferase</keyword>
<dbReference type="CDD" id="cd03880">
    <property type="entry name" value="M28_QC_like"/>
    <property type="match status" value="1"/>
</dbReference>
<evidence type="ECO:0000313" key="14">
    <source>
        <dbReference type="EMBL" id="OZC08894.1"/>
    </source>
</evidence>
<evidence type="ECO:0000256" key="1">
    <source>
        <dbReference type="ARBA" id="ARBA00000001"/>
    </source>
</evidence>
<keyword evidence="9" id="KW-0862">Zinc</keyword>
<keyword evidence="15" id="KW-1185">Reference proteome</keyword>
<reference evidence="14 15" key="1">
    <citation type="submission" date="2015-12" db="EMBL/GenBank/DDBJ databases">
        <title>Draft genome of the nematode, Onchocerca flexuosa.</title>
        <authorList>
            <person name="Mitreva M."/>
        </authorList>
    </citation>
    <scope>NUCLEOTIDE SEQUENCE [LARGE SCALE GENOMIC DNA]</scope>
    <source>
        <strain evidence="14">Red Deer</strain>
    </source>
</reference>
<evidence type="ECO:0000256" key="7">
    <source>
        <dbReference type="ARBA" id="ARBA00022679"/>
    </source>
</evidence>
<gene>
    <name evidence="14" type="ORF">X798_04126</name>
</gene>
<dbReference type="Gene3D" id="3.40.630.10">
    <property type="entry name" value="Zn peptidases"/>
    <property type="match status" value="1"/>
</dbReference>
<evidence type="ECO:0000313" key="15">
    <source>
        <dbReference type="Proteomes" id="UP000242913"/>
    </source>
</evidence>
<protein>
    <recommendedName>
        <fullName evidence="5">Glutaminyl-peptide cyclotransferase</fullName>
        <ecNumber evidence="4">2.3.2.5</ecNumber>
    </recommendedName>
</protein>
<accession>A0A238BV81</accession>
<keyword evidence="10" id="KW-1015">Disulfide bond</keyword>
<keyword evidence="11" id="KW-0012">Acyltransferase</keyword>
<dbReference type="InterPro" id="IPR007484">
    <property type="entry name" value="Peptidase_M28"/>
</dbReference>
<dbReference type="FunFam" id="3.40.630.10:FF:000029">
    <property type="entry name" value="Glutaminyl-peptide cyclotransferase"/>
    <property type="match status" value="1"/>
</dbReference>